<keyword evidence="3" id="KW-1185">Reference proteome</keyword>
<reference evidence="2" key="2">
    <citation type="submission" date="2022-01" db="EMBL/GenBank/DDBJ databases">
        <authorList>
            <person name="Yamashiro T."/>
            <person name="Shiraishi A."/>
            <person name="Satake H."/>
            <person name="Nakayama K."/>
        </authorList>
    </citation>
    <scope>NUCLEOTIDE SEQUENCE</scope>
</reference>
<proteinExistence type="predicted"/>
<dbReference type="Pfam" id="PF14223">
    <property type="entry name" value="Retrotran_gag_2"/>
    <property type="match status" value="1"/>
</dbReference>
<name>A0ABQ5BFX6_9ASTR</name>
<accession>A0ABQ5BFX6</accession>
<dbReference type="EMBL" id="BQNB010013153">
    <property type="protein sequence ID" value="GJT12511.1"/>
    <property type="molecule type" value="Genomic_DNA"/>
</dbReference>
<feature type="region of interest" description="Disordered" evidence="1">
    <location>
        <begin position="691"/>
        <end position="710"/>
    </location>
</feature>
<gene>
    <name evidence="2" type="ORF">Tco_0859553</name>
</gene>
<comment type="caution">
    <text evidence="2">The sequence shown here is derived from an EMBL/GenBank/DDBJ whole genome shotgun (WGS) entry which is preliminary data.</text>
</comment>
<evidence type="ECO:0000313" key="3">
    <source>
        <dbReference type="Proteomes" id="UP001151760"/>
    </source>
</evidence>
<evidence type="ECO:0000256" key="1">
    <source>
        <dbReference type="SAM" id="MobiDB-lite"/>
    </source>
</evidence>
<evidence type="ECO:0000313" key="2">
    <source>
        <dbReference type="EMBL" id="GJT12511.1"/>
    </source>
</evidence>
<evidence type="ECO:0008006" key="4">
    <source>
        <dbReference type="Google" id="ProtNLM"/>
    </source>
</evidence>
<protein>
    <recommendedName>
        <fullName evidence="4">Reverse transcriptase domain-containing protein</fullName>
    </recommendedName>
</protein>
<reference evidence="2" key="1">
    <citation type="journal article" date="2022" name="Int. J. Mol. Sci.">
        <title>Draft Genome of Tanacetum Coccineum: Genomic Comparison of Closely Related Tanacetum-Family Plants.</title>
        <authorList>
            <person name="Yamashiro T."/>
            <person name="Shiraishi A."/>
            <person name="Nakayama K."/>
            <person name="Satake H."/>
        </authorList>
    </citation>
    <scope>NUCLEOTIDE SEQUENCE</scope>
</reference>
<sequence>MPLKRTSTSETSAITLAAIQQLITNSISLALAAQAATIANADNSNRNTGPREILVAKRGNYKEFISCHPFYFNGMEGAVGLIRWFEWTESELAVLYPNMVPNTEKLIEVFISGLPRSIEGNVTASKPQTLEEAIIIAQRTLLHLNKEIINLRTMNLEILSYKDLEASLKFEQWKFRIQQYLQHEHYALWEVIEFGDSYKPPVEDPGKAVASEGSAKKRTVAVTTEDMLKRRNDVKARTTLLLALPDEHQLRFINYENTKDLWEAILKTFGGNEATKKTKKNQLKQQYGNFKAKGSKNIEQTFNRSDLDTMSLDDMYNHLIVYELEVQKNDGSNFQNMVFISSLNTSSGKVKVSTASAQTSTINTNDLTQIDDDNIKEMDIKWNIALLSMRADRLWKKTGKKIIIEGSDVAGFDKSKVECYNYHKMGHFAKEYRAPRSQNKGKKESYIKEPKVEEPAPKALMVIDGIGWDWSYMDDEEEDHVLVAEDVAPTEFALMAMLSLSSDNKVYDDSYCSKSCRKNTKNLNTKISKLTEELSDCNSDLYNYKRGLSQVEARLVEFKQNELKFCERIRVLEYDVEVKNNKIEFLKKELEDRPVKDKIGLGFNVVPPPSGQVYSPPKKYLSWTGLPEFTDDTITDYSRTTPNVDVSKEVTDEQQEMWKKNNASAFEKGKTSNSILSKPDICFVKETRGSSVTKANNDRSSNFGATIIED</sequence>
<dbReference type="Proteomes" id="UP001151760">
    <property type="component" value="Unassembled WGS sequence"/>
</dbReference>
<organism evidence="2 3">
    <name type="scientific">Tanacetum coccineum</name>
    <dbReference type="NCBI Taxonomy" id="301880"/>
    <lineage>
        <taxon>Eukaryota</taxon>
        <taxon>Viridiplantae</taxon>
        <taxon>Streptophyta</taxon>
        <taxon>Embryophyta</taxon>
        <taxon>Tracheophyta</taxon>
        <taxon>Spermatophyta</taxon>
        <taxon>Magnoliopsida</taxon>
        <taxon>eudicotyledons</taxon>
        <taxon>Gunneridae</taxon>
        <taxon>Pentapetalae</taxon>
        <taxon>asterids</taxon>
        <taxon>campanulids</taxon>
        <taxon>Asterales</taxon>
        <taxon>Asteraceae</taxon>
        <taxon>Asteroideae</taxon>
        <taxon>Anthemideae</taxon>
        <taxon>Anthemidinae</taxon>
        <taxon>Tanacetum</taxon>
    </lineage>
</organism>
<feature type="compositionally biased region" description="Polar residues" evidence="1">
    <location>
        <begin position="691"/>
        <end position="704"/>
    </location>
</feature>